<feature type="compositionally biased region" description="Basic and acidic residues" evidence="3">
    <location>
        <begin position="257"/>
        <end position="305"/>
    </location>
</feature>
<dbReference type="EMBL" id="LR899010">
    <property type="protein sequence ID" value="CAD7082884.1"/>
    <property type="molecule type" value="Genomic_DNA"/>
</dbReference>
<sequence length="311" mass="35586">MSEPEAKRRKFFNNKNKNYYVQKSKRQFLESGQHGFLATCNFREKDCVRESYNILNQYADELYGPQPKEAEEQPDKDSEGDITDELQKQINEAKEDAKEKKFRFQVVDTGANNCIFIKTTLPDPVELGVKIVRDIAEKGTQRTRFLLRLVPISTVCRANLKDILEAAGTLFDKHFLKESHTYSIIFNKRYNNNISRDEIIKELADIVAAKNIKNKVDLKNPELCILVEVIKGLCCISVLPDYIKLKKYNLVELASKPTEKTDVKSEDKAEVKPDDNSEKKTDDNAEEKSDDKEKAGNSSEDKQAECTEADS</sequence>
<dbReference type="InParanoid" id="A0A7R8ULV6"/>
<keyword evidence="6" id="KW-1185">Reference proteome</keyword>
<dbReference type="OMA" id="MNEKACV"/>
<name>A0A7R8ULV6_HERIL</name>
<reference evidence="5 6" key="1">
    <citation type="submission" date="2020-11" db="EMBL/GenBank/DDBJ databases">
        <authorList>
            <person name="Wallbank WR R."/>
            <person name="Pardo Diaz C."/>
            <person name="Kozak K."/>
            <person name="Martin S."/>
            <person name="Jiggins C."/>
            <person name="Moest M."/>
            <person name="Warren A I."/>
            <person name="Generalovic N T."/>
            <person name="Byers J.R.P. K."/>
            <person name="Montejo-Kovacevich G."/>
            <person name="Yen C E."/>
        </authorList>
    </citation>
    <scope>NUCLEOTIDE SEQUENCE [LARGE SCALE GENOMIC DNA]</scope>
</reference>
<comment type="similarity">
    <text evidence="1">Belongs to the THUMPD1 family.</text>
</comment>
<dbReference type="GO" id="GO:0003723">
    <property type="term" value="F:RNA binding"/>
    <property type="evidence" value="ECO:0007669"/>
    <property type="project" value="UniProtKB-UniRule"/>
</dbReference>
<dbReference type="InterPro" id="IPR040183">
    <property type="entry name" value="THUMPD1-like"/>
</dbReference>
<evidence type="ECO:0000259" key="4">
    <source>
        <dbReference type="PROSITE" id="PS51165"/>
    </source>
</evidence>
<dbReference type="SMART" id="SM00981">
    <property type="entry name" value="THUMP"/>
    <property type="match status" value="1"/>
</dbReference>
<dbReference type="PANTHER" id="PTHR13452:SF10">
    <property type="entry name" value="THUMP DOMAIN-CONTAINING PROTEIN 1"/>
    <property type="match status" value="1"/>
</dbReference>
<dbReference type="GO" id="GO:0006400">
    <property type="term" value="P:tRNA modification"/>
    <property type="evidence" value="ECO:0007669"/>
    <property type="project" value="InterPro"/>
</dbReference>
<evidence type="ECO:0000256" key="3">
    <source>
        <dbReference type="SAM" id="MobiDB-lite"/>
    </source>
</evidence>
<evidence type="ECO:0000256" key="1">
    <source>
        <dbReference type="ARBA" id="ARBA00060731"/>
    </source>
</evidence>
<gene>
    <name evidence="5" type="ORF">HERILL_LOCUS5885</name>
</gene>
<feature type="domain" description="THUMP" evidence="4">
    <location>
        <begin position="134"/>
        <end position="240"/>
    </location>
</feature>
<dbReference type="SUPFAM" id="SSF143437">
    <property type="entry name" value="THUMP domain-like"/>
    <property type="match status" value="1"/>
</dbReference>
<dbReference type="PROSITE" id="PS51165">
    <property type="entry name" value="THUMP"/>
    <property type="match status" value="1"/>
</dbReference>
<dbReference type="Proteomes" id="UP000594454">
    <property type="component" value="Chromosome 2"/>
</dbReference>
<evidence type="ECO:0000313" key="6">
    <source>
        <dbReference type="Proteomes" id="UP000594454"/>
    </source>
</evidence>
<dbReference type="Gene3D" id="3.30.2300.10">
    <property type="entry name" value="THUMP superfamily"/>
    <property type="match status" value="1"/>
</dbReference>
<dbReference type="PANTHER" id="PTHR13452">
    <property type="entry name" value="THUMP DOMAIN CONTAINING PROTEIN 1-RELATED"/>
    <property type="match status" value="1"/>
</dbReference>
<evidence type="ECO:0000256" key="2">
    <source>
        <dbReference type="PROSITE-ProRule" id="PRU00529"/>
    </source>
</evidence>
<protein>
    <recommendedName>
        <fullName evidence="4">THUMP domain-containing protein</fullName>
    </recommendedName>
</protein>
<dbReference type="InterPro" id="IPR004114">
    <property type="entry name" value="THUMP_dom"/>
</dbReference>
<accession>A0A7R8ULV6</accession>
<proteinExistence type="inferred from homology"/>
<organism evidence="5 6">
    <name type="scientific">Hermetia illucens</name>
    <name type="common">Black soldier fly</name>
    <dbReference type="NCBI Taxonomy" id="343691"/>
    <lineage>
        <taxon>Eukaryota</taxon>
        <taxon>Metazoa</taxon>
        <taxon>Ecdysozoa</taxon>
        <taxon>Arthropoda</taxon>
        <taxon>Hexapoda</taxon>
        <taxon>Insecta</taxon>
        <taxon>Pterygota</taxon>
        <taxon>Neoptera</taxon>
        <taxon>Endopterygota</taxon>
        <taxon>Diptera</taxon>
        <taxon>Brachycera</taxon>
        <taxon>Stratiomyomorpha</taxon>
        <taxon>Stratiomyidae</taxon>
        <taxon>Hermetiinae</taxon>
        <taxon>Hermetia</taxon>
    </lineage>
</organism>
<feature type="region of interest" description="Disordered" evidence="3">
    <location>
        <begin position="257"/>
        <end position="311"/>
    </location>
</feature>
<dbReference type="FunCoup" id="A0A7R8ULV6">
    <property type="interactions" value="2222"/>
</dbReference>
<dbReference type="CDD" id="cd11717">
    <property type="entry name" value="THUMP_THUMPD1_like"/>
    <property type="match status" value="1"/>
</dbReference>
<evidence type="ECO:0000313" key="5">
    <source>
        <dbReference type="EMBL" id="CAD7082884.1"/>
    </source>
</evidence>
<keyword evidence="2" id="KW-0694">RNA-binding</keyword>
<dbReference type="OrthoDB" id="367221at2759"/>
<dbReference type="Pfam" id="PF02926">
    <property type="entry name" value="THUMP"/>
    <property type="match status" value="1"/>
</dbReference>
<dbReference type="AlphaFoldDB" id="A0A7R8ULV6"/>
<dbReference type="FunFam" id="3.30.2300.10:FF:000001">
    <property type="entry name" value="THUMP domain-containing protein 1"/>
    <property type="match status" value="1"/>
</dbReference>